<reference evidence="2" key="1">
    <citation type="submission" date="2016-02" db="EMBL/GenBank/DDBJ databases">
        <title>Halorhodospira halochloris DSM-1059 complete genome, version 2.</title>
        <authorList>
            <person name="Tsukatani Y."/>
        </authorList>
    </citation>
    <scope>NUCLEOTIDE SEQUENCE</scope>
    <source>
        <strain evidence="2">DSM 1059</strain>
    </source>
</reference>
<dbReference type="EMBL" id="AP017372">
    <property type="protein sequence ID" value="BBE10976.1"/>
    <property type="molecule type" value="Genomic_DNA"/>
</dbReference>
<keyword evidence="3" id="KW-1185">Reference proteome</keyword>
<evidence type="ECO:0000256" key="1">
    <source>
        <dbReference type="SAM" id="MobiDB-lite"/>
    </source>
</evidence>
<sequence length="51" mass="5761">METRRRHADAPTGGLDDDPIARGERPEGERRLARIAIIPVLPVVRCTVYTY</sequence>
<dbReference type="Proteomes" id="UP000218890">
    <property type="component" value="Chromosome"/>
</dbReference>
<name>A0A2Z6EZE0_HALHR</name>
<feature type="region of interest" description="Disordered" evidence="1">
    <location>
        <begin position="1"/>
        <end position="26"/>
    </location>
</feature>
<gene>
    <name evidence="2" type="ORF">HH1059_03840</name>
</gene>
<evidence type="ECO:0000313" key="3">
    <source>
        <dbReference type="Proteomes" id="UP000218890"/>
    </source>
</evidence>
<protein>
    <submittedName>
        <fullName evidence="2">Uncharacterized protein</fullName>
    </submittedName>
</protein>
<evidence type="ECO:0000313" key="2">
    <source>
        <dbReference type="EMBL" id="BBE10976.1"/>
    </source>
</evidence>
<proteinExistence type="predicted"/>
<accession>A0A2Z6EZE0</accession>
<dbReference type="KEGG" id="hhk:HH1059_03840"/>
<dbReference type="AlphaFoldDB" id="A0A2Z6EZE0"/>
<organism evidence="2 3">
    <name type="scientific">Halorhodospira halochloris</name>
    <name type="common">Ectothiorhodospira halochloris</name>
    <dbReference type="NCBI Taxonomy" id="1052"/>
    <lineage>
        <taxon>Bacteria</taxon>
        <taxon>Pseudomonadati</taxon>
        <taxon>Pseudomonadota</taxon>
        <taxon>Gammaproteobacteria</taxon>
        <taxon>Chromatiales</taxon>
        <taxon>Ectothiorhodospiraceae</taxon>
        <taxon>Halorhodospira</taxon>
    </lineage>
</organism>